<keyword evidence="3" id="KW-1185">Reference proteome</keyword>
<name>A0A175YJ33_DAUCS</name>
<sequence>MMMEQELSQENRYFQP</sequence>
<protein>
    <submittedName>
        <fullName evidence="1">Uncharacterized protein</fullName>
    </submittedName>
</protein>
<organism evidence="1">
    <name type="scientific">Daucus carota subsp. sativus</name>
    <name type="common">Carrot</name>
    <dbReference type="NCBI Taxonomy" id="79200"/>
    <lineage>
        <taxon>Eukaryota</taxon>
        <taxon>Viridiplantae</taxon>
        <taxon>Streptophyta</taxon>
        <taxon>Embryophyta</taxon>
        <taxon>Tracheophyta</taxon>
        <taxon>Spermatophyta</taxon>
        <taxon>Magnoliopsida</taxon>
        <taxon>eudicotyledons</taxon>
        <taxon>Gunneridae</taxon>
        <taxon>Pentapetalae</taxon>
        <taxon>asterids</taxon>
        <taxon>campanulids</taxon>
        <taxon>Apiales</taxon>
        <taxon>Apiaceae</taxon>
        <taxon>Apioideae</taxon>
        <taxon>Scandiceae</taxon>
        <taxon>Daucinae</taxon>
        <taxon>Daucus</taxon>
        <taxon>Daucus sect. Daucus</taxon>
    </lineage>
</organism>
<gene>
    <name evidence="1" type="ORF">DCAR_030727</name>
    <name evidence="2" type="ORF">DCAR_0935702</name>
</gene>
<dbReference type="EMBL" id="LNRQ01000009">
    <property type="protein sequence ID" value="KZM83158.1"/>
    <property type="molecule type" value="Genomic_DNA"/>
</dbReference>
<dbReference type="AlphaFoldDB" id="A0A175YJ33"/>
<dbReference type="EMBL" id="CP093351">
    <property type="protein sequence ID" value="WOH16153.1"/>
    <property type="molecule type" value="Genomic_DNA"/>
</dbReference>
<evidence type="ECO:0000313" key="1">
    <source>
        <dbReference type="EMBL" id="KZM83158.1"/>
    </source>
</evidence>
<reference evidence="1" key="1">
    <citation type="journal article" date="2016" name="Nat. Genet.">
        <title>A high-quality carrot genome assembly provides new insights into carotenoid accumulation and asterid genome evolution.</title>
        <authorList>
            <person name="Iorizzo M."/>
            <person name="Ellison S."/>
            <person name="Senalik D."/>
            <person name="Zeng P."/>
            <person name="Satapoomin P."/>
            <person name="Huang J."/>
            <person name="Bowman M."/>
            <person name="Iovene M."/>
            <person name="Sanseverino W."/>
            <person name="Cavagnaro P."/>
            <person name="Yildiz M."/>
            <person name="Macko-Podgorni A."/>
            <person name="Moranska E."/>
            <person name="Grzebelus E."/>
            <person name="Grzebelus D."/>
            <person name="Ashrafi H."/>
            <person name="Zheng Z."/>
            <person name="Cheng S."/>
            <person name="Spooner D."/>
            <person name="Van Deynze A."/>
            <person name="Simon P."/>
        </authorList>
    </citation>
    <scope>NUCLEOTIDE SEQUENCE [LARGE SCALE GENOMIC DNA]</scope>
    <source>
        <tissue evidence="1">Leaf</tissue>
    </source>
</reference>
<accession>A0A175YJ33</accession>
<evidence type="ECO:0000313" key="2">
    <source>
        <dbReference type="EMBL" id="WOH16153.1"/>
    </source>
</evidence>
<evidence type="ECO:0000313" key="3">
    <source>
        <dbReference type="Proteomes" id="UP000077755"/>
    </source>
</evidence>
<proteinExistence type="predicted"/>
<dbReference type="Proteomes" id="UP000077755">
    <property type="component" value="Chromosome 9"/>
</dbReference>
<reference evidence="2" key="2">
    <citation type="submission" date="2022-03" db="EMBL/GenBank/DDBJ databases">
        <title>Draft title - Genomic analysis of global carrot germplasm unveils the trajectory of domestication and the origin of high carotenoid orange carrot.</title>
        <authorList>
            <person name="Iorizzo M."/>
            <person name="Ellison S."/>
            <person name="Senalik D."/>
            <person name="Macko-Podgorni A."/>
            <person name="Grzebelus D."/>
            <person name="Bostan H."/>
            <person name="Rolling W."/>
            <person name="Curaba J."/>
            <person name="Simon P."/>
        </authorList>
    </citation>
    <scope>NUCLEOTIDE SEQUENCE</scope>
    <source>
        <tissue evidence="2">Leaf</tissue>
    </source>
</reference>